<comment type="subcellular location">
    <subcellularLocation>
        <location evidence="1">Membrane</location>
        <topology evidence="1">Single-pass membrane protein</topology>
    </subcellularLocation>
</comment>
<proteinExistence type="inferred from homology"/>
<evidence type="ECO:0000313" key="8">
    <source>
        <dbReference type="Proteomes" id="UP000447574"/>
    </source>
</evidence>
<gene>
    <name evidence="7" type="ORF">GHO30_12550</name>
    <name evidence="5" type="ORF">GHO37_16770</name>
    <name evidence="6" type="ORF">GHO39_13230</name>
</gene>
<evidence type="ECO:0000313" key="7">
    <source>
        <dbReference type="EMBL" id="MQU32210.1"/>
    </source>
</evidence>
<dbReference type="EMBL" id="WIVX01000052">
    <property type="protein sequence ID" value="MQU32210.1"/>
    <property type="molecule type" value="Genomic_DNA"/>
</dbReference>
<dbReference type="Pfam" id="PF01145">
    <property type="entry name" value="Band_7"/>
    <property type="match status" value="1"/>
</dbReference>
<dbReference type="InterPro" id="IPR001107">
    <property type="entry name" value="Band_7"/>
</dbReference>
<evidence type="ECO:0000256" key="2">
    <source>
        <dbReference type="ARBA" id="ARBA00006971"/>
    </source>
</evidence>
<evidence type="ECO:0000256" key="3">
    <source>
        <dbReference type="SAM" id="Phobius"/>
    </source>
</evidence>
<dbReference type="EMBL" id="WIWF01000067">
    <property type="protein sequence ID" value="MQT75950.1"/>
    <property type="molecule type" value="Genomic_DNA"/>
</dbReference>
<evidence type="ECO:0000313" key="10">
    <source>
        <dbReference type="Proteomes" id="UP000489190"/>
    </source>
</evidence>
<organism evidence="6 10">
    <name type="scientific">Pseudomonas helleri</name>
    <dbReference type="NCBI Taxonomy" id="1608996"/>
    <lineage>
        <taxon>Bacteria</taxon>
        <taxon>Pseudomonadati</taxon>
        <taxon>Pseudomonadota</taxon>
        <taxon>Gammaproteobacteria</taxon>
        <taxon>Pseudomonadales</taxon>
        <taxon>Pseudomonadaceae</taxon>
        <taxon>Pseudomonas</taxon>
    </lineage>
</organism>
<evidence type="ECO:0000256" key="1">
    <source>
        <dbReference type="ARBA" id="ARBA00004167"/>
    </source>
</evidence>
<dbReference type="Proteomes" id="UP000470186">
    <property type="component" value="Unassembled WGS sequence"/>
</dbReference>
<evidence type="ECO:0000313" key="6">
    <source>
        <dbReference type="EMBL" id="MQT90085.1"/>
    </source>
</evidence>
<keyword evidence="6" id="KW-0378">Hydrolase</keyword>
<dbReference type="CDD" id="cd03404">
    <property type="entry name" value="SPFH_HflK"/>
    <property type="match status" value="1"/>
</dbReference>
<reference evidence="8 9" key="1">
    <citation type="submission" date="2019-10" db="EMBL/GenBank/DDBJ databases">
        <title>Evaluation of single-gene subtyping targets for Pseudomonas.</title>
        <authorList>
            <person name="Reichler S.J."/>
            <person name="Orsi R.H."/>
            <person name="Wiedmann M."/>
            <person name="Martin N.H."/>
            <person name="Murphy S.I."/>
        </authorList>
    </citation>
    <scope>NUCLEOTIDE SEQUENCE [LARGE SCALE GENOMIC DNA]</scope>
    <source>
        <strain evidence="7 9">FSL R10-2107</strain>
        <strain evidence="5 8">FSL R10-2932</strain>
        <strain evidence="6 10">FSL R10-3254</strain>
    </source>
</reference>
<dbReference type="SMART" id="SM00244">
    <property type="entry name" value="PHB"/>
    <property type="match status" value="1"/>
</dbReference>
<dbReference type="GO" id="GO:0016020">
    <property type="term" value="C:membrane"/>
    <property type="evidence" value="ECO:0007669"/>
    <property type="project" value="UniProtKB-SubCell"/>
</dbReference>
<protein>
    <submittedName>
        <fullName evidence="6">Protease modulator HflK</fullName>
    </submittedName>
</protein>
<keyword evidence="3" id="KW-0812">Transmembrane</keyword>
<sequence>MSGSSEDTPRVSSPWQQAGRLAFLGLYAVTVFAAVAWGVSNVRQIDPQNRAVVLRFGALDRIQNAGLLLAWPRPFEQVVIVPAADRVSERRIENLLRSDSALQADRVATFATPINDALAGSGYLLTGDAGVVQLDVRVFYNVTDPYAYVLQAEHVLPALDRVVTRSAVALTAARDLDTILVARPELLGSDKQSAERRERLRGDLVQGINQQLAALTATGQGIGLEVVRVDVQSSLPGPAVNAFNAVLTASQQADKAVANARNDAAKTTQNATQEADRTVEQAHAQASERLALAQSDTAAIVNLAKVQQAGNDPGLLLRLYRERVPKILGQAGSVTTVDPKDDSRLIIQGAEQ</sequence>
<dbReference type="EMBL" id="WIWI01000031">
    <property type="protein sequence ID" value="MQT90085.1"/>
    <property type="molecule type" value="Genomic_DNA"/>
</dbReference>
<dbReference type="GO" id="GO:0008233">
    <property type="term" value="F:peptidase activity"/>
    <property type="evidence" value="ECO:0007669"/>
    <property type="project" value="UniProtKB-KW"/>
</dbReference>
<keyword evidence="3" id="KW-1133">Transmembrane helix</keyword>
<dbReference type="OrthoDB" id="8351024at2"/>
<keyword evidence="6" id="KW-0645">Protease</keyword>
<dbReference type="Gene3D" id="3.30.479.30">
    <property type="entry name" value="Band 7 domain"/>
    <property type="match status" value="1"/>
</dbReference>
<feature type="transmembrane region" description="Helical" evidence="3">
    <location>
        <begin position="21"/>
        <end position="40"/>
    </location>
</feature>
<evidence type="ECO:0000259" key="4">
    <source>
        <dbReference type="SMART" id="SM00244"/>
    </source>
</evidence>
<dbReference type="InterPro" id="IPR010201">
    <property type="entry name" value="HflK"/>
</dbReference>
<feature type="domain" description="Band 7" evidence="4">
    <location>
        <begin position="40"/>
        <end position="247"/>
    </location>
</feature>
<dbReference type="InterPro" id="IPR036013">
    <property type="entry name" value="Band_7/SPFH_dom_sf"/>
</dbReference>
<dbReference type="AlphaFoldDB" id="A0A0J6HXB3"/>
<keyword evidence="9" id="KW-1185">Reference proteome</keyword>
<name>A0A0J6HXB3_9PSED</name>
<accession>A0A0J6HXB3</accession>
<keyword evidence="3" id="KW-0472">Membrane</keyword>
<dbReference type="GO" id="GO:0006508">
    <property type="term" value="P:proteolysis"/>
    <property type="evidence" value="ECO:0007669"/>
    <property type="project" value="UniProtKB-KW"/>
</dbReference>
<comment type="caution">
    <text evidence="6">The sequence shown here is derived from an EMBL/GenBank/DDBJ whole genome shotgun (WGS) entry which is preliminary data.</text>
</comment>
<comment type="similarity">
    <text evidence="2">Belongs to the band 7/mec-2 family. HflK subfamily.</text>
</comment>
<dbReference type="Proteomes" id="UP000489190">
    <property type="component" value="Unassembled WGS sequence"/>
</dbReference>
<evidence type="ECO:0000313" key="5">
    <source>
        <dbReference type="EMBL" id="MQT75950.1"/>
    </source>
</evidence>
<dbReference type="RefSeq" id="WP_048373514.1">
    <property type="nucleotide sequence ID" value="NZ_CAUQEU010000012.1"/>
</dbReference>
<dbReference type="STRING" id="1608996.TU84_23655"/>
<evidence type="ECO:0000313" key="9">
    <source>
        <dbReference type="Proteomes" id="UP000470186"/>
    </source>
</evidence>
<dbReference type="Proteomes" id="UP000447574">
    <property type="component" value="Unassembled WGS sequence"/>
</dbReference>
<accession>A0A0J6J8J3</accession>